<evidence type="ECO:0000256" key="3">
    <source>
        <dbReference type="ARBA" id="ARBA00023125"/>
    </source>
</evidence>
<dbReference type="CDD" id="cd17535">
    <property type="entry name" value="REC_NarL-like"/>
    <property type="match status" value="1"/>
</dbReference>
<keyword evidence="2" id="KW-0805">Transcription regulation</keyword>
<feature type="modified residue" description="4-aspartylphosphate" evidence="5">
    <location>
        <position position="54"/>
    </location>
</feature>
<dbReference type="PANTHER" id="PTHR43214:SF24">
    <property type="entry name" value="TRANSCRIPTIONAL REGULATORY PROTEIN NARL-RELATED"/>
    <property type="match status" value="1"/>
</dbReference>
<dbReference type="InterPro" id="IPR001789">
    <property type="entry name" value="Sig_transdc_resp-reg_receiver"/>
</dbReference>
<proteinExistence type="predicted"/>
<dbReference type="PROSITE" id="PS50043">
    <property type="entry name" value="HTH_LUXR_2"/>
    <property type="match status" value="1"/>
</dbReference>
<dbReference type="InterPro" id="IPR016032">
    <property type="entry name" value="Sig_transdc_resp-reg_C-effctor"/>
</dbReference>
<feature type="domain" description="Response regulatory" evidence="7">
    <location>
        <begin position="2"/>
        <end position="129"/>
    </location>
</feature>
<name>K6WBB1_9MICO</name>
<evidence type="ECO:0000259" key="6">
    <source>
        <dbReference type="PROSITE" id="PS50043"/>
    </source>
</evidence>
<dbReference type="Proteomes" id="UP000008366">
    <property type="component" value="Unassembled WGS sequence"/>
</dbReference>
<dbReference type="Pfam" id="PF00072">
    <property type="entry name" value="Response_reg"/>
    <property type="match status" value="1"/>
</dbReference>
<dbReference type="Pfam" id="PF00196">
    <property type="entry name" value="GerE"/>
    <property type="match status" value="1"/>
</dbReference>
<dbReference type="SMART" id="SM00421">
    <property type="entry name" value="HTH_LUXR"/>
    <property type="match status" value="1"/>
</dbReference>
<dbReference type="RefSeq" id="WP_006593057.1">
    <property type="nucleotide sequence ID" value="NZ_BAHD01000040.1"/>
</dbReference>
<evidence type="ECO:0000256" key="1">
    <source>
        <dbReference type="ARBA" id="ARBA00022553"/>
    </source>
</evidence>
<dbReference type="eggNOG" id="COG2197">
    <property type="taxonomic scope" value="Bacteria"/>
</dbReference>
<dbReference type="CDD" id="cd06170">
    <property type="entry name" value="LuxR_C_like"/>
    <property type="match status" value="1"/>
</dbReference>
<dbReference type="PANTHER" id="PTHR43214">
    <property type="entry name" value="TWO-COMPONENT RESPONSE REGULATOR"/>
    <property type="match status" value="1"/>
</dbReference>
<dbReference type="SUPFAM" id="SSF52172">
    <property type="entry name" value="CheY-like"/>
    <property type="match status" value="1"/>
</dbReference>
<accession>K6WBB1</accession>
<dbReference type="EMBL" id="BAHD01000040">
    <property type="protein sequence ID" value="GAB96525.1"/>
    <property type="molecule type" value="Genomic_DNA"/>
</dbReference>
<reference evidence="8 9" key="1">
    <citation type="submission" date="2012-08" db="EMBL/GenBank/DDBJ databases">
        <title>Whole genome shotgun sequence of Kineosphaera limosa NBRC 100340.</title>
        <authorList>
            <person name="Yoshida I."/>
            <person name="Isaki S."/>
            <person name="Hosoyama A."/>
            <person name="Tsuchikane K."/>
            <person name="Katsumata H."/>
            <person name="Ando Y."/>
            <person name="Ohji S."/>
            <person name="Hamada M."/>
            <person name="Tamura T."/>
            <person name="Yamazoe A."/>
            <person name="Yamazaki S."/>
            <person name="Fujita N."/>
        </authorList>
    </citation>
    <scope>NUCLEOTIDE SEQUENCE [LARGE SCALE GENOMIC DNA]</scope>
    <source>
        <strain evidence="8 9">NBRC 100340</strain>
    </source>
</reference>
<keyword evidence="3" id="KW-0238">DNA-binding</keyword>
<dbReference type="OrthoDB" id="9808843at2"/>
<dbReference type="SMART" id="SM00448">
    <property type="entry name" value="REC"/>
    <property type="match status" value="1"/>
</dbReference>
<keyword evidence="4" id="KW-0804">Transcription</keyword>
<keyword evidence="1 5" id="KW-0597">Phosphoprotein</keyword>
<dbReference type="GO" id="GO:0000160">
    <property type="term" value="P:phosphorelay signal transduction system"/>
    <property type="evidence" value="ECO:0007669"/>
    <property type="project" value="InterPro"/>
</dbReference>
<organism evidence="8 9">
    <name type="scientific">Kineosphaera limosa NBRC 100340</name>
    <dbReference type="NCBI Taxonomy" id="1184609"/>
    <lineage>
        <taxon>Bacteria</taxon>
        <taxon>Bacillati</taxon>
        <taxon>Actinomycetota</taxon>
        <taxon>Actinomycetes</taxon>
        <taxon>Micrococcales</taxon>
        <taxon>Dermatophilaceae</taxon>
        <taxon>Kineosphaera</taxon>
    </lineage>
</organism>
<evidence type="ECO:0000256" key="2">
    <source>
        <dbReference type="ARBA" id="ARBA00023015"/>
    </source>
</evidence>
<dbReference type="InterPro" id="IPR039420">
    <property type="entry name" value="WalR-like"/>
</dbReference>
<gene>
    <name evidence="8" type="ORF">KILIM_040_00340</name>
</gene>
<feature type="domain" description="HTH luxR-type" evidence="6">
    <location>
        <begin position="149"/>
        <end position="218"/>
    </location>
</feature>
<dbReference type="GO" id="GO:0006355">
    <property type="term" value="P:regulation of DNA-templated transcription"/>
    <property type="evidence" value="ECO:0007669"/>
    <property type="project" value="InterPro"/>
</dbReference>
<keyword evidence="9" id="KW-1185">Reference proteome</keyword>
<evidence type="ECO:0000259" key="7">
    <source>
        <dbReference type="PROSITE" id="PS50110"/>
    </source>
</evidence>
<dbReference type="STRING" id="1184609.KILIM_040_00340"/>
<dbReference type="SUPFAM" id="SSF46894">
    <property type="entry name" value="C-terminal effector domain of the bipartite response regulators"/>
    <property type="match status" value="1"/>
</dbReference>
<comment type="caution">
    <text evidence="8">The sequence shown here is derived from an EMBL/GenBank/DDBJ whole genome shotgun (WGS) entry which is preliminary data.</text>
</comment>
<protein>
    <submittedName>
        <fullName evidence="8">Putative two-component response regulator</fullName>
    </submittedName>
</protein>
<evidence type="ECO:0000256" key="4">
    <source>
        <dbReference type="ARBA" id="ARBA00023163"/>
    </source>
</evidence>
<sequence length="221" mass="24166">MRILLAEDSALMREGLAALLERAGHDVVAPVDSADALRRAVRYRADLPDLVVTDVRMPPDNTDDGLRAAVAIRIEHPRLPILLLSQWLGNEYLGRIMDSVRDDPDAGGVGYLLKDRVGHVREFMAAVEAVAAGGIVVGRKVVAALMDRRDTGLSALTDRERDVLRLLSAGETNQQIARTLHVSEGAVVKYVSAVFDKLDLSGEQGNRRVLAVLAYLRRDEP</sequence>
<evidence type="ECO:0000313" key="9">
    <source>
        <dbReference type="Proteomes" id="UP000008366"/>
    </source>
</evidence>
<dbReference type="InterPro" id="IPR058245">
    <property type="entry name" value="NreC/VraR/RcsB-like_REC"/>
</dbReference>
<dbReference type="PROSITE" id="PS50110">
    <property type="entry name" value="RESPONSE_REGULATORY"/>
    <property type="match status" value="1"/>
</dbReference>
<dbReference type="Gene3D" id="3.40.50.2300">
    <property type="match status" value="1"/>
</dbReference>
<dbReference type="InterPro" id="IPR011006">
    <property type="entry name" value="CheY-like_superfamily"/>
</dbReference>
<dbReference type="PRINTS" id="PR00038">
    <property type="entry name" value="HTHLUXR"/>
</dbReference>
<evidence type="ECO:0000256" key="5">
    <source>
        <dbReference type="PROSITE-ProRule" id="PRU00169"/>
    </source>
</evidence>
<dbReference type="AlphaFoldDB" id="K6WBB1"/>
<dbReference type="InterPro" id="IPR000792">
    <property type="entry name" value="Tscrpt_reg_LuxR_C"/>
</dbReference>
<dbReference type="GO" id="GO:0003677">
    <property type="term" value="F:DNA binding"/>
    <property type="evidence" value="ECO:0007669"/>
    <property type="project" value="UniProtKB-KW"/>
</dbReference>
<evidence type="ECO:0000313" key="8">
    <source>
        <dbReference type="EMBL" id="GAB96525.1"/>
    </source>
</evidence>